<dbReference type="InterPro" id="IPR018289">
    <property type="entry name" value="MULE_transposase_dom"/>
</dbReference>
<accession>A0A815BM68</accession>
<dbReference type="OrthoDB" id="7697804at2759"/>
<proteinExistence type="predicted"/>
<feature type="domain" description="MULE transposase" evidence="1">
    <location>
        <begin position="411"/>
        <end position="500"/>
    </location>
</feature>
<dbReference type="PANTHER" id="PTHR47160:SF8">
    <property type="entry name" value="MULE TRANSPOSASE DOMAIN-CONTAINING PROTEIN"/>
    <property type="match status" value="1"/>
</dbReference>
<reference evidence="2" key="1">
    <citation type="submission" date="2021-02" db="EMBL/GenBank/DDBJ databases">
        <authorList>
            <person name="Nowell W R."/>
        </authorList>
    </citation>
    <scope>NUCLEOTIDE SEQUENCE</scope>
</reference>
<dbReference type="AlphaFoldDB" id="A0A815BM68"/>
<evidence type="ECO:0000313" key="2">
    <source>
        <dbReference type="EMBL" id="CAF1275473.1"/>
    </source>
</evidence>
<evidence type="ECO:0000313" key="3">
    <source>
        <dbReference type="Proteomes" id="UP000663882"/>
    </source>
</evidence>
<feature type="non-terminal residue" evidence="2">
    <location>
        <position position="1"/>
    </location>
</feature>
<dbReference type="EMBL" id="CAJNOO010002522">
    <property type="protein sequence ID" value="CAF1275473.1"/>
    <property type="molecule type" value="Genomic_DNA"/>
</dbReference>
<name>A0A815BM68_9BILA</name>
<dbReference type="Proteomes" id="UP000663882">
    <property type="component" value="Unassembled WGS sequence"/>
</dbReference>
<organism evidence="2 3">
    <name type="scientific">Rotaria sordida</name>
    <dbReference type="NCBI Taxonomy" id="392033"/>
    <lineage>
        <taxon>Eukaryota</taxon>
        <taxon>Metazoa</taxon>
        <taxon>Spiralia</taxon>
        <taxon>Gnathifera</taxon>
        <taxon>Rotifera</taxon>
        <taxon>Eurotatoria</taxon>
        <taxon>Bdelloidea</taxon>
        <taxon>Philodinida</taxon>
        <taxon>Philodinidae</taxon>
        <taxon>Rotaria</taxon>
    </lineage>
</organism>
<gene>
    <name evidence="2" type="ORF">RFH988_LOCUS28415</name>
</gene>
<dbReference type="Pfam" id="PF10551">
    <property type="entry name" value="MULE"/>
    <property type="match status" value="1"/>
</dbReference>
<protein>
    <recommendedName>
        <fullName evidence="1">MULE transposase domain-containing protein</fullName>
    </recommendedName>
</protein>
<sequence>RSHNLRNIVPDSSIHSTNILSSSIHSGKNVQASLNRDQNDNDITIEFNSIVIDVNSYQNQTFPATTNSVQTNHPFELDKALPPKMATPLSVLIPEYTPPDRHTRSSRIINEYHQYINDLKSVLPHVGPIAFANNIWKDVSAHHIICLSLYTFTMNFEFVSLPISFHLFHEQKLSSNIQAFFEHERDRFNLNTRILAGITIDNGPDLKSVASYNILGPRFACLAHCLNLTVHHGLSLWEKPNAKKYPFDSAHHEIIDSLINDEDDELTSDFLPNISSISLGGRCQTNIQMELFIKEPSEHSHVPDPNRLHIVRLKNKLKERSASSDEGGTTILVDVLRKVPLSVSANLPTNEALLQTIRRERPAIQLDHNDRLPLILRQTDRGENFIFYEDESMVIFTCDKNLLILNQCKHWFMDGTFSICPKSYYQLFTVHGMYSSQIIPLVYVLLIGKDTNDYNKFFEQLMLHYDYDPESILVDFESGTLKSTKAIFPDAIQIGCLFHFGQCLWRELQLLGLQKKYIDDDKFRINVKKLMSLAFVPVNDVIKGYSLIINDFDAEDYDLLNYFERVWVGQKKGRGSRRGKPKFSLQLWDIYERVIQDLSRSNNAVEGWHHAFNNRVSIKHPSITKLAKCILREQSRFEIDTERLRAGG</sequence>
<dbReference type="SUPFAM" id="SSF53098">
    <property type="entry name" value="Ribonuclease H-like"/>
    <property type="match status" value="1"/>
</dbReference>
<dbReference type="InterPro" id="IPR012337">
    <property type="entry name" value="RNaseH-like_sf"/>
</dbReference>
<evidence type="ECO:0000259" key="1">
    <source>
        <dbReference type="Pfam" id="PF10551"/>
    </source>
</evidence>
<dbReference type="PANTHER" id="PTHR47160">
    <property type="entry name" value="PUTATIVE-RELATED"/>
    <property type="match status" value="1"/>
</dbReference>
<comment type="caution">
    <text evidence="2">The sequence shown here is derived from an EMBL/GenBank/DDBJ whole genome shotgun (WGS) entry which is preliminary data.</text>
</comment>